<name>A0ABX0LQ07_9BURK</name>
<keyword evidence="2 8" id="KW-1277">Toxin-antitoxin system</keyword>
<dbReference type="InterPro" id="IPR029060">
    <property type="entry name" value="PIN-like_dom_sf"/>
</dbReference>
<dbReference type="EC" id="3.1.-.-" evidence="8"/>
<evidence type="ECO:0000313" key="10">
    <source>
        <dbReference type="EMBL" id="NHZ36824.1"/>
    </source>
</evidence>
<comment type="similarity">
    <text evidence="7 8">Belongs to the PINc/VapC protein family.</text>
</comment>
<sequence length="157" mass="17130">MALILFDTNIFIDMLNGVHQASIELASYDMPAISYITYMELRVGEIVRPHEKSILDAVLDEFQVVNMSKTIMEAAIKIRGSSLVNGPAIKLPDAIIAATAWARGCPVVTRNAKDFLTAGVTVHVPYDYDSTNGIVTNVRAPIKLVPKSGGPTMTRIR</sequence>
<dbReference type="InterPro" id="IPR002716">
    <property type="entry name" value="PIN_dom"/>
</dbReference>
<evidence type="ECO:0000313" key="11">
    <source>
        <dbReference type="Proteomes" id="UP000785613"/>
    </source>
</evidence>
<protein>
    <recommendedName>
        <fullName evidence="8">Ribonuclease VapC</fullName>
        <shortName evidence="8">RNase VapC</shortName>
        <ecNumber evidence="8">3.1.-.-</ecNumber>
    </recommendedName>
    <alternativeName>
        <fullName evidence="8">Toxin VapC</fullName>
    </alternativeName>
</protein>
<proteinExistence type="inferred from homology"/>
<evidence type="ECO:0000256" key="7">
    <source>
        <dbReference type="ARBA" id="ARBA00038093"/>
    </source>
</evidence>
<feature type="binding site" evidence="8">
    <location>
        <position position="93"/>
    </location>
    <ligand>
        <name>Mg(2+)</name>
        <dbReference type="ChEBI" id="CHEBI:18420"/>
    </ligand>
</feature>
<dbReference type="Gene3D" id="3.40.50.1010">
    <property type="entry name" value="5'-nuclease"/>
    <property type="match status" value="1"/>
</dbReference>
<dbReference type="Proteomes" id="UP000785613">
    <property type="component" value="Unassembled WGS sequence"/>
</dbReference>
<keyword evidence="3 8" id="KW-0540">Nuclease</keyword>
<keyword evidence="5 8" id="KW-0378">Hydrolase</keyword>
<dbReference type="SUPFAM" id="SSF88723">
    <property type="entry name" value="PIN domain-like"/>
    <property type="match status" value="1"/>
</dbReference>
<dbReference type="PANTHER" id="PTHR33653:SF1">
    <property type="entry name" value="RIBONUCLEASE VAPC2"/>
    <property type="match status" value="1"/>
</dbReference>
<feature type="binding site" evidence="8">
    <location>
        <position position="7"/>
    </location>
    <ligand>
        <name>Mg(2+)</name>
        <dbReference type="ChEBI" id="CHEBI:18420"/>
    </ligand>
</feature>
<evidence type="ECO:0000259" key="9">
    <source>
        <dbReference type="Pfam" id="PF01850"/>
    </source>
</evidence>
<accession>A0ABX0LQ07</accession>
<dbReference type="Pfam" id="PF01850">
    <property type="entry name" value="PIN"/>
    <property type="match status" value="1"/>
</dbReference>
<comment type="function">
    <text evidence="8">Toxic component of a toxin-antitoxin (TA) system. An RNase.</text>
</comment>
<dbReference type="PANTHER" id="PTHR33653">
    <property type="entry name" value="RIBONUCLEASE VAPC2"/>
    <property type="match status" value="1"/>
</dbReference>
<evidence type="ECO:0000256" key="1">
    <source>
        <dbReference type="ARBA" id="ARBA00001946"/>
    </source>
</evidence>
<comment type="cofactor">
    <cofactor evidence="1 8">
        <name>Mg(2+)</name>
        <dbReference type="ChEBI" id="CHEBI:18420"/>
    </cofactor>
</comment>
<keyword evidence="8" id="KW-0800">Toxin</keyword>
<evidence type="ECO:0000256" key="2">
    <source>
        <dbReference type="ARBA" id="ARBA00022649"/>
    </source>
</evidence>
<evidence type="ECO:0000256" key="3">
    <source>
        <dbReference type="ARBA" id="ARBA00022722"/>
    </source>
</evidence>
<feature type="domain" description="PIN" evidence="9">
    <location>
        <begin position="4"/>
        <end position="113"/>
    </location>
</feature>
<keyword evidence="11" id="KW-1185">Reference proteome</keyword>
<evidence type="ECO:0000256" key="4">
    <source>
        <dbReference type="ARBA" id="ARBA00022723"/>
    </source>
</evidence>
<dbReference type="EMBL" id="VUYU01000021">
    <property type="protein sequence ID" value="NHZ36824.1"/>
    <property type="molecule type" value="Genomic_DNA"/>
</dbReference>
<gene>
    <name evidence="8" type="primary">vapC</name>
    <name evidence="10" type="ORF">F0185_24975</name>
</gene>
<evidence type="ECO:0000256" key="8">
    <source>
        <dbReference type="HAMAP-Rule" id="MF_00265"/>
    </source>
</evidence>
<dbReference type="InterPro" id="IPR050556">
    <property type="entry name" value="Type_II_TA_system_RNase"/>
</dbReference>
<organism evidence="10 11">
    <name type="scientific">Massilia rubra</name>
    <dbReference type="NCBI Taxonomy" id="2607910"/>
    <lineage>
        <taxon>Bacteria</taxon>
        <taxon>Pseudomonadati</taxon>
        <taxon>Pseudomonadota</taxon>
        <taxon>Betaproteobacteria</taxon>
        <taxon>Burkholderiales</taxon>
        <taxon>Oxalobacteraceae</taxon>
        <taxon>Telluria group</taxon>
        <taxon>Massilia</taxon>
    </lineage>
</organism>
<evidence type="ECO:0000256" key="6">
    <source>
        <dbReference type="ARBA" id="ARBA00022842"/>
    </source>
</evidence>
<comment type="caution">
    <text evidence="10">The sequence shown here is derived from an EMBL/GenBank/DDBJ whole genome shotgun (WGS) entry which is preliminary data.</text>
</comment>
<keyword evidence="6 8" id="KW-0460">Magnesium</keyword>
<keyword evidence="4 8" id="KW-0479">Metal-binding</keyword>
<dbReference type="RefSeq" id="WP_167229113.1">
    <property type="nucleotide sequence ID" value="NZ_VUYU01000021.1"/>
</dbReference>
<dbReference type="HAMAP" id="MF_00265">
    <property type="entry name" value="VapC_Nob1"/>
    <property type="match status" value="1"/>
</dbReference>
<evidence type="ECO:0000256" key="5">
    <source>
        <dbReference type="ARBA" id="ARBA00022801"/>
    </source>
</evidence>
<dbReference type="InterPro" id="IPR022907">
    <property type="entry name" value="VapC_family"/>
</dbReference>
<reference evidence="10 11" key="1">
    <citation type="submission" date="2019-09" db="EMBL/GenBank/DDBJ databases">
        <title>Taxonomy of Antarctic Massilia spp.: description of Massilia rubra sp. nov., Massilia aquatica sp. nov., Massilia mucilaginosa sp. nov., Massilia frigida sp. nov. isolated from streams, lakes and regoliths.</title>
        <authorList>
            <person name="Holochova P."/>
            <person name="Sedlacek I."/>
            <person name="Kralova S."/>
            <person name="Maslanova I."/>
            <person name="Busse H.-J."/>
            <person name="Stankova E."/>
            <person name="Vrbovska V."/>
            <person name="Kovarovic V."/>
            <person name="Bartak M."/>
            <person name="Svec P."/>
            <person name="Pantucek R."/>
        </authorList>
    </citation>
    <scope>NUCLEOTIDE SEQUENCE [LARGE SCALE GENOMIC DNA]</scope>
    <source>
        <strain evidence="10 11">CCM 8692</strain>
    </source>
</reference>